<accession>A0A6N2LSI0</accession>
<keyword evidence="1" id="KW-1133">Transmembrane helix</keyword>
<keyword evidence="1" id="KW-0472">Membrane</keyword>
<evidence type="ECO:0000313" key="2">
    <source>
        <dbReference type="EMBL" id="VFU38504.1"/>
    </source>
</evidence>
<dbReference type="AlphaFoldDB" id="A0A6N2LSI0"/>
<feature type="transmembrane region" description="Helical" evidence="1">
    <location>
        <begin position="12"/>
        <end position="34"/>
    </location>
</feature>
<reference evidence="2" key="1">
    <citation type="submission" date="2019-03" db="EMBL/GenBank/DDBJ databases">
        <authorList>
            <person name="Mank J."/>
            <person name="Almeida P."/>
        </authorList>
    </citation>
    <scope>NUCLEOTIDE SEQUENCE</scope>
    <source>
        <strain evidence="2">78183</strain>
    </source>
</reference>
<proteinExistence type="predicted"/>
<evidence type="ECO:0000256" key="1">
    <source>
        <dbReference type="SAM" id="Phobius"/>
    </source>
</evidence>
<gene>
    <name evidence="2" type="ORF">SVIM_LOCUS210564</name>
</gene>
<keyword evidence="1" id="KW-0812">Transmembrane</keyword>
<sequence length="80" mass="8890">MCLVFSLLVSDFCICLSTLFVVICLSCIGVSPLLELYWSLSLESICVLNYFIKSFSKCWITGAEVVADIADFLTFQAQCT</sequence>
<organism evidence="2">
    <name type="scientific">Salix viminalis</name>
    <name type="common">Common osier</name>
    <name type="synonym">Basket willow</name>
    <dbReference type="NCBI Taxonomy" id="40686"/>
    <lineage>
        <taxon>Eukaryota</taxon>
        <taxon>Viridiplantae</taxon>
        <taxon>Streptophyta</taxon>
        <taxon>Embryophyta</taxon>
        <taxon>Tracheophyta</taxon>
        <taxon>Spermatophyta</taxon>
        <taxon>Magnoliopsida</taxon>
        <taxon>eudicotyledons</taxon>
        <taxon>Gunneridae</taxon>
        <taxon>Pentapetalae</taxon>
        <taxon>rosids</taxon>
        <taxon>fabids</taxon>
        <taxon>Malpighiales</taxon>
        <taxon>Salicaceae</taxon>
        <taxon>Saliceae</taxon>
        <taxon>Salix</taxon>
    </lineage>
</organism>
<dbReference type="EMBL" id="CAADRP010001435">
    <property type="protein sequence ID" value="VFU38504.1"/>
    <property type="molecule type" value="Genomic_DNA"/>
</dbReference>
<protein>
    <submittedName>
        <fullName evidence="2">Uncharacterized protein</fullName>
    </submittedName>
</protein>
<name>A0A6N2LSI0_SALVM</name>